<name>A0ABV6BC25_9GAMM</name>
<keyword evidence="2" id="KW-1185">Reference proteome</keyword>
<evidence type="ECO:0000313" key="2">
    <source>
        <dbReference type="Proteomes" id="UP001589813"/>
    </source>
</evidence>
<dbReference type="SUPFAM" id="SSF53850">
    <property type="entry name" value="Periplasmic binding protein-like II"/>
    <property type="match status" value="1"/>
</dbReference>
<dbReference type="RefSeq" id="WP_377242473.1">
    <property type="nucleotide sequence ID" value="NZ_JBHLXP010000001.1"/>
</dbReference>
<organism evidence="1 2">
    <name type="scientific">Rheinheimera tilapiae</name>
    <dbReference type="NCBI Taxonomy" id="875043"/>
    <lineage>
        <taxon>Bacteria</taxon>
        <taxon>Pseudomonadati</taxon>
        <taxon>Pseudomonadota</taxon>
        <taxon>Gammaproteobacteria</taxon>
        <taxon>Chromatiales</taxon>
        <taxon>Chromatiaceae</taxon>
        <taxon>Rheinheimera</taxon>
    </lineage>
</organism>
<dbReference type="Proteomes" id="UP001589813">
    <property type="component" value="Unassembled WGS sequence"/>
</dbReference>
<gene>
    <name evidence="1" type="ORF">ACFFJP_08650</name>
</gene>
<sequence length="199" mass="22233">MTFSYVDHPAMVNLIIPLIRDTYLKLGIKTEFVAQPSNRNLLLVDKNLVDGDVGYMRIVLAGYQNIITVEPALVSGIFTLLCKPQLKCTPAVLADAQQTIVSTSVSKNGMDVGFRGEIHSQFYIVNDLALIPKFIRNGRFDYAIYPTTEQELAQMDLTGLQYVKLFQSDLYHVLHKKYAFMAPEISAALAATLAQKKTK</sequence>
<reference evidence="1 2" key="1">
    <citation type="submission" date="2024-09" db="EMBL/GenBank/DDBJ databases">
        <authorList>
            <person name="Sun Q."/>
            <person name="Mori K."/>
        </authorList>
    </citation>
    <scope>NUCLEOTIDE SEQUENCE [LARGE SCALE GENOMIC DNA]</scope>
    <source>
        <strain evidence="1 2">KCTC 23315</strain>
    </source>
</reference>
<proteinExistence type="predicted"/>
<protein>
    <recommendedName>
        <fullName evidence="3">Solute-binding protein family 3/N-terminal domain-containing protein</fullName>
    </recommendedName>
</protein>
<evidence type="ECO:0008006" key="3">
    <source>
        <dbReference type="Google" id="ProtNLM"/>
    </source>
</evidence>
<accession>A0ABV6BC25</accession>
<dbReference type="EMBL" id="JBHLXP010000001">
    <property type="protein sequence ID" value="MFC0048357.1"/>
    <property type="molecule type" value="Genomic_DNA"/>
</dbReference>
<comment type="caution">
    <text evidence="1">The sequence shown here is derived from an EMBL/GenBank/DDBJ whole genome shotgun (WGS) entry which is preliminary data.</text>
</comment>
<evidence type="ECO:0000313" key="1">
    <source>
        <dbReference type="EMBL" id="MFC0048357.1"/>
    </source>
</evidence>